<gene>
    <name evidence="2" type="ORF">FB467_0247</name>
</gene>
<feature type="region of interest" description="Disordered" evidence="1">
    <location>
        <begin position="186"/>
        <end position="256"/>
    </location>
</feature>
<dbReference type="Proteomes" id="UP000319516">
    <property type="component" value="Unassembled WGS sequence"/>
</dbReference>
<feature type="compositionally biased region" description="Pro residues" evidence="1">
    <location>
        <begin position="223"/>
        <end position="232"/>
    </location>
</feature>
<evidence type="ECO:0000313" key="3">
    <source>
        <dbReference type="Proteomes" id="UP000319516"/>
    </source>
</evidence>
<feature type="compositionally biased region" description="Basic and acidic residues" evidence="1">
    <location>
        <begin position="236"/>
        <end position="256"/>
    </location>
</feature>
<proteinExistence type="predicted"/>
<comment type="caution">
    <text evidence="2">The sequence shown here is derived from an EMBL/GenBank/DDBJ whole genome shotgun (WGS) entry which is preliminary data.</text>
</comment>
<name>A0A542YM67_9MICO</name>
<keyword evidence="3" id="KW-1185">Reference proteome</keyword>
<dbReference type="AlphaFoldDB" id="A0A542YM67"/>
<evidence type="ECO:0000256" key="1">
    <source>
        <dbReference type="SAM" id="MobiDB-lite"/>
    </source>
</evidence>
<evidence type="ECO:0000313" key="2">
    <source>
        <dbReference type="EMBL" id="TQL49182.1"/>
    </source>
</evidence>
<sequence>MTPEDEDAAVADQVRAAVTELYAVPAGEFVTRRTALVKAARADRQKDAAQQIGALRKPSVAAWAVNQVVRQRPAVLAHLADVGVRLRHAQSALDASGIAGLRAERDAVLTELVAAAAEVSSAAGQTLTPAVEAEVRDTGIAALADEAAAEVVASGGLTRALHYSGFGEVDIADAVARTSTGVVLTRIEGGGDVGEERPPERGEDAEDIAPEQEPAPEPEPTPEPEPPPAPEPDPAEELRADLDRAERAQGRADKEVAVCTSRLDQARSRSEATRARIEKLRADLAAAEAADEEALGEVTTAMQARKEAVAAQAAASEEVARLRSALDQLT</sequence>
<dbReference type="EMBL" id="VFOP01000001">
    <property type="protein sequence ID" value="TQL49182.1"/>
    <property type="molecule type" value="Genomic_DNA"/>
</dbReference>
<dbReference type="RefSeq" id="WP_153390389.1">
    <property type="nucleotide sequence ID" value="NZ_BAAAIK010000003.1"/>
</dbReference>
<accession>A0A542YM67</accession>
<reference evidence="2 3" key="1">
    <citation type="submission" date="2019-06" db="EMBL/GenBank/DDBJ databases">
        <title>Sequencing the genomes of 1000 actinobacteria strains.</title>
        <authorList>
            <person name="Klenk H.-P."/>
        </authorList>
    </citation>
    <scope>NUCLEOTIDE SEQUENCE [LARGE SCALE GENOMIC DNA]</scope>
    <source>
        <strain evidence="2 3">DSM 12335</strain>
    </source>
</reference>
<feature type="compositionally biased region" description="Acidic residues" evidence="1">
    <location>
        <begin position="203"/>
        <end position="222"/>
    </location>
</feature>
<protein>
    <submittedName>
        <fullName evidence="2">Uncharacterized protein</fullName>
    </submittedName>
</protein>
<organism evidence="2 3">
    <name type="scientific">Ornithinicoccus hortensis</name>
    <dbReference type="NCBI Taxonomy" id="82346"/>
    <lineage>
        <taxon>Bacteria</taxon>
        <taxon>Bacillati</taxon>
        <taxon>Actinomycetota</taxon>
        <taxon>Actinomycetes</taxon>
        <taxon>Micrococcales</taxon>
        <taxon>Intrasporangiaceae</taxon>
        <taxon>Ornithinicoccus</taxon>
    </lineage>
</organism>